<keyword evidence="4" id="KW-1185">Reference proteome</keyword>
<dbReference type="OrthoDB" id="1190494at2"/>
<gene>
    <name evidence="3" type="ORF">AXE80_02000</name>
</gene>
<sequence>MPLFKTIQINSTTTIFIWKISESIDVLRNIYLAKNSLDRVSTMKSVQHQKGFLSIRHLLKHINLNDDDLYYNEFGKPLLKNHQNISITHSFDFSAIVISDEMIGIDIEKNRDKIKVIKHRFTDIAQNDLSDDEYIKQLTFIWGGKEAMFKIHPCGGMNFKNDLMIDKINPTNAKGFINTPELKQNCDIYFFQIENYSLAIATTTHELS</sequence>
<evidence type="ECO:0000313" key="3">
    <source>
        <dbReference type="EMBL" id="ANW95134.1"/>
    </source>
</evidence>
<dbReference type="KEGG" id="wfu:AXE80_02000"/>
<organism evidence="3 4">
    <name type="scientific">Wenyingzhuangia fucanilytica</name>
    <dbReference type="NCBI Taxonomy" id="1790137"/>
    <lineage>
        <taxon>Bacteria</taxon>
        <taxon>Pseudomonadati</taxon>
        <taxon>Bacteroidota</taxon>
        <taxon>Flavobacteriia</taxon>
        <taxon>Flavobacteriales</taxon>
        <taxon>Flavobacteriaceae</taxon>
        <taxon>Wenyingzhuangia</taxon>
    </lineage>
</organism>
<dbReference type="Proteomes" id="UP000092967">
    <property type="component" value="Chromosome"/>
</dbReference>
<dbReference type="Gene3D" id="3.90.470.20">
    <property type="entry name" value="4'-phosphopantetheinyl transferase domain"/>
    <property type="match status" value="1"/>
</dbReference>
<keyword evidence="1" id="KW-0808">Transferase</keyword>
<dbReference type="GO" id="GO:0008897">
    <property type="term" value="F:holo-[acyl-carrier-protein] synthase activity"/>
    <property type="evidence" value="ECO:0007669"/>
    <property type="project" value="InterPro"/>
</dbReference>
<reference evidence="3 4" key="1">
    <citation type="submission" date="2016-02" db="EMBL/GenBank/DDBJ databases">
        <authorList>
            <person name="Wen L."/>
            <person name="He K."/>
            <person name="Yang H."/>
        </authorList>
    </citation>
    <scope>NUCLEOTIDE SEQUENCE [LARGE SCALE GENOMIC DNA]</scope>
    <source>
        <strain evidence="3 4">CZ1127</strain>
    </source>
</reference>
<dbReference type="InterPro" id="IPR037143">
    <property type="entry name" value="4-PPantetheinyl_Trfase_dom_sf"/>
</dbReference>
<dbReference type="SUPFAM" id="SSF56214">
    <property type="entry name" value="4'-phosphopantetheinyl transferase"/>
    <property type="match status" value="2"/>
</dbReference>
<evidence type="ECO:0000259" key="2">
    <source>
        <dbReference type="Pfam" id="PF01648"/>
    </source>
</evidence>
<dbReference type="EMBL" id="CP014224">
    <property type="protein sequence ID" value="ANW95134.1"/>
    <property type="molecule type" value="Genomic_DNA"/>
</dbReference>
<dbReference type="Pfam" id="PF01648">
    <property type="entry name" value="ACPS"/>
    <property type="match status" value="1"/>
</dbReference>
<name>A0A1B1Y2Y8_9FLAO</name>
<dbReference type="InterPro" id="IPR008278">
    <property type="entry name" value="4-PPantetheinyl_Trfase_dom"/>
</dbReference>
<proteinExistence type="predicted"/>
<dbReference type="AlphaFoldDB" id="A0A1B1Y2Y8"/>
<dbReference type="RefSeq" id="WP_068824238.1">
    <property type="nucleotide sequence ID" value="NZ_CP014224.1"/>
</dbReference>
<evidence type="ECO:0000313" key="4">
    <source>
        <dbReference type="Proteomes" id="UP000092967"/>
    </source>
</evidence>
<dbReference type="GO" id="GO:0000287">
    <property type="term" value="F:magnesium ion binding"/>
    <property type="evidence" value="ECO:0007669"/>
    <property type="project" value="InterPro"/>
</dbReference>
<evidence type="ECO:0000256" key="1">
    <source>
        <dbReference type="ARBA" id="ARBA00022679"/>
    </source>
</evidence>
<accession>A0A1B1Y2Y8</accession>
<dbReference type="STRING" id="1790137.AXE80_02000"/>
<feature type="domain" description="4'-phosphopantetheinyl transferase" evidence="2">
    <location>
        <begin position="103"/>
        <end position="200"/>
    </location>
</feature>
<protein>
    <recommendedName>
        <fullName evidence="2">4'-phosphopantetheinyl transferase domain-containing protein</fullName>
    </recommendedName>
</protein>